<feature type="transmembrane region" description="Helical" evidence="6">
    <location>
        <begin position="32"/>
        <end position="54"/>
    </location>
</feature>
<dbReference type="PIRSF" id="PIRSF006060">
    <property type="entry name" value="AA_transporter"/>
    <property type="match status" value="1"/>
</dbReference>
<dbReference type="GO" id="GO:0015171">
    <property type="term" value="F:amino acid transmembrane transporter activity"/>
    <property type="evidence" value="ECO:0007669"/>
    <property type="project" value="TreeGrafter"/>
</dbReference>
<name>A0A4V1ALH8_9LACO</name>
<accession>A0A4V1ALH8</accession>
<feature type="transmembrane region" description="Helical" evidence="6">
    <location>
        <begin position="319"/>
        <end position="344"/>
    </location>
</feature>
<keyword evidence="4 6" id="KW-1133">Transmembrane helix</keyword>
<comment type="subcellular location">
    <subcellularLocation>
        <location evidence="1">Membrane</location>
        <topology evidence="1">Multi-pass membrane protein</topology>
    </subcellularLocation>
</comment>
<proteinExistence type="predicted"/>
<dbReference type="InterPro" id="IPR002293">
    <property type="entry name" value="AA/rel_permease1"/>
</dbReference>
<dbReference type="GO" id="GO:0016020">
    <property type="term" value="C:membrane"/>
    <property type="evidence" value="ECO:0007669"/>
    <property type="project" value="UniProtKB-SubCell"/>
</dbReference>
<dbReference type="PANTHER" id="PTHR43243">
    <property type="entry name" value="INNER MEMBRANE TRANSPORTER YGJI-RELATED"/>
    <property type="match status" value="1"/>
</dbReference>
<feature type="transmembrane region" description="Helical" evidence="6">
    <location>
        <begin position="262"/>
        <end position="286"/>
    </location>
</feature>
<dbReference type="AlphaFoldDB" id="A0A4V1ALH8"/>
<sequence>MTLWKRINQKVNPAIYKQKDSHLNKTLTTTDLLALGIGTLISISIFTLPGIVAAEHTGPAVVISFIIDAVAAGLVAMNYSEMASAMPFTGAGYSWINVLFGHFWGWIVGWALLAEFFISIAFQASGISSNLQGLLDSAGLVIPKRLANPIGVKGGYVDIISLIVIILVSWLVSRGDTQTSRVENALVVLKVLAVVIFVLVGMSAVHTANYHPFIPAHQIGTRFGGWQGIYAGTSMLFISYTGFGTVAANAGEAKNPKKSVPFAITGAIAAAAVMFIAVSLVLVGMFPYKMYANNSEPVGWALRHMATNHPALLFATADFVQGIAVLGMFTALISFILASSRLLYSFGRDGMVPSFFGKINKKRLPNNSLFTVTCGGVLLGALLSFQTLSQVISAGTLVAFMIVSLGIYALRHREGKDLPKPQFKVPFYPIEPAFAFLVTLIVFLGLSSIAKIYAICWFILGMIVYFSYSMKHSKINAAKVTAANTKTIDESRK</sequence>
<dbReference type="RefSeq" id="WP_133441195.1">
    <property type="nucleotide sequence ID" value="NZ_CP034726.1"/>
</dbReference>
<evidence type="ECO:0000256" key="4">
    <source>
        <dbReference type="ARBA" id="ARBA00022989"/>
    </source>
</evidence>
<dbReference type="OrthoDB" id="9762947at2"/>
<feature type="transmembrane region" description="Helical" evidence="6">
    <location>
        <begin position="60"/>
        <end position="79"/>
    </location>
</feature>
<keyword evidence="5 6" id="KW-0472">Membrane</keyword>
<dbReference type="Proteomes" id="UP000294321">
    <property type="component" value="Chromosome"/>
</dbReference>
<feature type="transmembrane region" description="Helical" evidence="6">
    <location>
        <begin position="99"/>
        <end position="122"/>
    </location>
</feature>
<dbReference type="Pfam" id="PF13520">
    <property type="entry name" value="AA_permease_2"/>
    <property type="match status" value="1"/>
</dbReference>
<keyword evidence="8" id="KW-1185">Reference proteome</keyword>
<reference evidence="8" key="1">
    <citation type="submission" date="2018-12" db="EMBL/GenBank/DDBJ databases">
        <title>A new species of lactobacillus.</title>
        <authorList>
            <person name="Jian Y."/>
            <person name="Xin L."/>
            <person name="Hong Z.J."/>
            <person name="Ming L.Z."/>
            <person name="Hong X.Z."/>
        </authorList>
    </citation>
    <scope>NUCLEOTIDE SEQUENCE [LARGE SCALE GENOMIC DNA]</scope>
    <source>
        <strain evidence="8">HSLZ-75</strain>
    </source>
</reference>
<dbReference type="EMBL" id="CP034726">
    <property type="protein sequence ID" value="QBP17649.1"/>
    <property type="molecule type" value="Genomic_DNA"/>
</dbReference>
<feature type="transmembrane region" description="Helical" evidence="6">
    <location>
        <begin position="155"/>
        <end position="173"/>
    </location>
</feature>
<feature type="transmembrane region" description="Helical" evidence="6">
    <location>
        <begin position="228"/>
        <end position="250"/>
    </location>
</feature>
<evidence type="ECO:0000256" key="1">
    <source>
        <dbReference type="ARBA" id="ARBA00004141"/>
    </source>
</evidence>
<evidence type="ECO:0000256" key="5">
    <source>
        <dbReference type="ARBA" id="ARBA00023136"/>
    </source>
</evidence>
<dbReference type="PANTHER" id="PTHR43243:SF4">
    <property type="entry name" value="CATIONIC AMINO ACID TRANSPORTER 4"/>
    <property type="match status" value="1"/>
</dbReference>
<feature type="transmembrane region" description="Helical" evidence="6">
    <location>
        <begin position="364"/>
        <end position="385"/>
    </location>
</feature>
<evidence type="ECO:0000256" key="3">
    <source>
        <dbReference type="ARBA" id="ARBA00022692"/>
    </source>
</evidence>
<protein>
    <submittedName>
        <fullName evidence="7">Amino acid permease</fullName>
    </submittedName>
</protein>
<evidence type="ECO:0000256" key="6">
    <source>
        <dbReference type="SAM" id="Phobius"/>
    </source>
</evidence>
<keyword evidence="2" id="KW-0813">Transport</keyword>
<gene>
    <name evidence="7" type="ORF">ELX58_00270</name>
</gene>
<feature type="transmembrane region" description="Helical" evidence="6">
    <location>
        <begin position="430"/>
        <end position="446"/>
    </location>
</feature>
<evidence type="ECO:0000256" key="2">
    <source>
        <dbReference type="ARBA" id="ARBA00022448"/>
    </source>
</evidence>
<dbReference type="KEGG" id="lji:ELX58_00270"/>
<feature type="transmembrane region" description="Helical" evidence="6">
    <location>
        <begin position="452"/>
        <end position="470"/>
    </location>
</feature>
<feature type="transmembrane region" description="Helical" evidence="6">
    <location>
        <begin position="391"/>
        <end position="410"/>
    </location>
</feature>
<evidence type="ECO:0000313" key="7">
    <source>
        <dbReference type="EMBL" id="QBP17649.1"/>
    </source>
</evidence>
<keyword evidence="3 6" id="KW-0812">Transmembrane</keyword>
<organism evidence="7 8">
    <name type="scientific">Acetilactobacillus jinshanensis</name>
    <dbReference type="NCBI Taxonomy" id="1720083"/>
    <lineage>
        <taxon>Bacteria</taxon>
        <taxon>Bacillati</taxon>
        <taxon>Bacillota</taxon>
        <taxon>Bacilli</taxon>
        <taxon>Lactobacillales</taxon>
        <taxon>Lactobacillaceae</taxon>
        <taxon>Acetilactobacillus</taxon>
    </lineage>
</organism>
<dbReference type="Gene3D" id="1.20.1740.10">
    <property type="entry name" value="Amino acid/polyamine transporter I"/>
    <property type="match status" value="1"/>
</dbReference>
<feature type="transmembrane region" description="Helical" evidence="6">
    <location>
        <begin position="185"/>
        <end position="208"/>
    </location>
</feature>
<evidence type="ECO:0000313" key="8">
    <source>
        <dbReference type="Proteomes" id="UP000294321"/>
    </source>
</evidence>